<name>A0A0L8SUW1_VIBPH</name>
<dbReference type="AlphaFoldDB" id="A0A0L8SUW1"/>
<organism evidence="1 2">
    <name type="scientific">Vibrio parahaemolyticus</name>
    <dbReference type="NCBI Taxonomy" id="670"/>
    <lineage>
        <taxon>Bacteria</taxon>
        <taxon>Pseudomonadati</taxon>
        <taxon>Pseudomonadota</taxon>
        <taxon>Gammaproteobacteria</taxon>
        <taxon>Vibrionales</taxon>
        <taxon>Vibrionaceae</taxon>
        <taxon>Vibrio</taxon>
    </lineage>
</organism>
<proteinExistence type="predicted"/>
<dbReference type="EMBL" id="NIXT01000295">
    <property type="protein sequence ID" value="OXE33474.1"/>
    <property type="molecule type" value="Genomic_DNA"/>
</dbReference>
<dbReference type="Proteomes" id="UP000214596">
    <property type="component" value="Unassembled WGS sequence"/>
</dbReference>
<dbReference type="RefSeq" id="WP_005463140.1">
    <property type="nucleotide sequence ID" value="NZ_CAMFGX010000004.1"/>
</dbReference>
<accession>A0A0L8SUW1</accession>
<evidence type="ECO:0000313" key="1">
    <source>
        <dbReference type="EMBL" id="OXE33474.1"/>
    </source>
</evidence>
<dbReference type="GeneID" id="1192076"/>
<sequence>MVVCFLANLFRGVMPNFSIKPMVSMKLSNSDNYQVNAFTNSIKSIQNKKLEKVGAILVLGKDNISRDSINLLGQQVPRVLSGKTPYPVMFLNENAKNEFKSSITSLCKITSSNNCESTDEVVGKALVTAAKSQINLSMEDAKLESFRKIYITGHGSSGMPYIYSGDSKFSIKDIVDLLEKNKILDNIKDIRLTCCNSADKREIRNLSQESIELANRDSSFLENLVYGEKKSLIEKLSSEIWERGYTDVRITGYHGKGVFYNKNELPLTHLRSSTIPATETVKRKYLRVTLESDLD</sequence>
<dbReference type="OrthoDB" id="8596416at2"/>
<comment type="caution">
    <text evidence="1">The sequence shown here is derived from an EMBL/GenBank/DDBJ whole genome shotgun (WGS) entry which is preliminary data.</text>
</comment>
<gene>
    <name evidence="1" type="ORF">CA163_07315</name>
</gene>
<protein>
    <submittedName>
        <fullName evidence="1">OspB protein</fullName>
    </submittedName>
</protein>
<dbReference type="OMA" id="CHSADIY"/>
<evidence type="ECO:0000313" key="2">
    <source>
        <dbReference type="Proteomes" id="UP000214596"/>
    </source>
</evidence>
<reference evidence="1 2" key="1">
    <citation type="journal article" date="2017" name="Appl. Environ. Microbiol.">
        <title>Parallel evolution of two clades of a major Atlantic endemic Vibrio parahaemolyticus pathogen lineage by independent acquisition of related pathogenicity islands.</title>
        <authorList>
            <person name="Xu F."/>
            <person name="Gonzalez-Escalona N."/>
            <person name="Drees K.P."/>
            <person name="Sebra R.P."/>
            <person name="Cooper V.S."/>
            <person name="Jones S.H."/>
            <person name="Whistler C.A."/>
        </authorList>
    </citation>
    <scope>NUCLEOTIDE SEQUENCE [LARGE SCALE GENOMIC DNA]</scope>
    <source>
        <strain evidence="1 2">MAVP-3</strain>
    </source>
</reference>